<protein>
    <submittedName>
        <fullName evidence="1">Uncharacterized protein</fullName>
    </submittedName>
</protein>
<dbReference type="Proteomes" id="UP001163321">
    <property type="component" value="Chromosome 12"/>
</dbReference>
<sequence length="114" mass="13514">MACQHGIKMDVFFMIQERDTYDYDQKQITRCITLHLLWTVRNDGLFRQRQPLPLEPALRIGYTIFSAHLRACMRRVHNQRPRASLQLVLAQLRRSCSMGTFIRANTSLFTLRFL</sequence>
<organism evidence="1 2">
    <name type="scientific">Peronosclerospora sorghi</name>
    <dbReference type="NCBI Taxonomy" id="230839"/>
    <lineage>
        <taxon>Eukaryota</taxon>
        <taxon>Sar</taxon>
        <taxon>Stramenopiles</taxon>
        <taxon>Oomycota</taxon>
        <taxon>Peronosporomycetes</taxon>
        <taxon>Peronosporales</taxon>
        <taxon>Peronosporaceae</taxon>
        <taxon>Peronosclerospora</taxon>
    </lineage>
</organism>
<reference evidence="1 2" key="1">
    <citation type="journal article" date="2022" name="bioRxiv">
        <title>The genome of the oomycete Peronosclerospora sorghi, a cosmopolitan pathogen of maize and sorghum, is inflated with dispersed pseudogenes.</title>
        <authorList>
            <person name="Fletcher K."/>
            <person name="Martin F."/>
            <person name="Isakeit T."/>
            <person name="Cavanaugh K."/>
            <person name="Magill C."/>
            <person name="Michelmore R."/>
        </authorList>
    </citation>
    <scope>NUCLEOTIDE SEQUENCE [LARGE SCALE GENOMIC DNA]</scope>
    <source>
        <strain evidence="1">P6</strain>
    </source>
</reference>
<name>A0ACC0WHL5_9STRA</name>
<gene>
    <name evidence="1" type="ORF">PsorP6_011937</name>
</gene>
<evidence type="ECO:0000313" key="2">
    <source>
        <dbReference type="Proteomes" id="UP001163321"/>
    </source>
</evidence>
<evidence type="ECO:0000313" key="1">
    <source>
        <dbReference type="EMBL" id="KAI9918239.1"/>
    </source>
</evidence>
<accession>A0ACC0WHL5</accession>
<keyword evidence="2" id="KW-1185">Reference proteome</keyword>
<dbReference type="EMBL" id="CM047591">
    <property type="protein sequence ID" value="KAI9918239.1"/>
    <property type="molecule type" value="Genomic_DNA"/>
</dbReference>
<comment type="caution">
    <text evidence="1">The sequence shown here is derived from an EMBL/GenBank/DDBJ whole genome shotgun (WGS) entry which is preliminary data.</text>
</comment>
<proteinExistence type="predicted"/>